<evidence type="ECO:0000313" key="6">
    <source>
        <dbReference type="EMBL" id="MBA9025629.1"/>
    </source>
</evidence>
<dbReference type="Pfam" id="PF08028">
    <property type="entry name" value="Acyl-CoA_dh_2"/>
    <property type="match status" value="1"/>
</dbReference>
<accession>A0ABR6CL38</accession>
<organism evidence="6 7">
    <name type="scientific">Peribacillus huizhouensis</name>
    <dbReference type="NCBI Taxonomy" id="1501239"/>
    <lineage>
        <taxon>Bacteria</taxon>
        <taxon>Bacillati</taxon>
        <taxon>Bacillota</taxon>
        <taxon>Bacilli</taxon>
        <taxon>Bacillales</taxon>
        <taxon>Bacillaceae</taxon>
        <taxon>Peribacillus</taxon>
    </lineage>
</organism>
<keyword evidence="1" id="KW-0285">Flavoprotein</keyword>
<name>A0ABR6CL38_9BACI</name>
<dbReference type="PANTHER" id="PTHR43884:SF25">
    <property type="entry name" value="ACYL-COA DEHYDROGENASE YDBM-RELATED"/>
    <property type="match status" value="1"/>
</dbReference>
<dbReference type="Pfam" id="PF02771">
    <property type="entry name" value="Acyl-CoA_dh_N"/>
    <property type="match status" value="1"/>
</dbReference>
<dbReference type="CDD" id="cd00567">
    <property type="entry name" value="ACAD"/>
    <property type="match status" value="1"/>
</dbReference>
<dbReference type="PANTHER" id="PTHR43884">
    <property type="entry name" value="ACYL-COA DEHYDROGENASE"/>
    <property type="match status" value="1"/>
</dbReference>
<dbReference type="InterPro" id="IPR046373">
    <property type="entry name" value="Acyl-CoA_Oxase/DH_mid-dom_sf"/>
</dbReference>
<dbReference type="InterPro" id="IPR036250">
    <property type="entry name" value="AcylCo_DH-like_C"/>
</dbReference>
<reference evidence="6 7" key="1">
    <citation type="submission" date="2020-08" db="EMBL/GenBank/DDBJ databases">
        <title>Genomic Encyclopedia of Type Strains, Phase IV (KMG-IV): sequencing the most valuable type-strain genomes for metagenomic binning, comparative biology and taxonomic classification.</title>
        <authorList>
            <person name="Goeker M."/>
        </authorList>
    </citation>
    <scope>NUCLEOTIDE SEQUENCE [LARGE SCALE GENOMIC DNA]</scope>
    <source>
        <strain evidence="6 7">DSM 105481</strain>
    </source>
</reference>
<evidence type="ECO:0000256" key="2">
    <source>
        <dbReference type="ARBA" id="ARBA00023002"/>
    </source>
</evidence>
<evidence type="ECO:0000259" key="5">
    <source>
        <dbReference type="Pfam" id="PF08028"/>
    </source>
</evidence>
<dbReference type="InterPro" id="IPR013786">
    <property type="entry name" value="AcylCoA_DH/ox_N"/>
</dbReference>
<dbReference type="InterPro" id="IPR013107">
    <property type="entry name" value="Acyl-CoA_DH_C"/>
</dbReference>
<evidence type="ECO:0000256" key="1">
    <source>
        <dbReference type="ARBA" id="ARBA00022630"/>
    </source>
</evidence>
<protein>
    <submittedName>
        <fullName evidence="6">Alkylation response protein AidB-like acyl-CoA dehydrogenase</fullName>
    </submittedName>
</protein>
<dbReference type="InterPro" id="IPR037069">
    <property type="entry name" value="AcylCoA_DH/ox_N_sf"/>
</dbReference>
<feature type="domain" description="Acyl-CoA dehydrogenase/oxidase N-terminal" evidence="4">
    <location>
        <begin position="23"/>
        <end position="98"/>
    </location>
</feature>
<feature type="domain" description="Acyl-CoA dehydrogenase C-terminal" evidence="5">
    <location>
        <begin position="248"/>
        <end position="365"/>
    </location>
</feature>
<dbReference type="RefSeq" id="WP_246399236.1">
    <property type="nucleotide sequence ID" value="NZ_JACJHX010000002.1"/>
</dbReference>
<sequence length="385" mass="42988">MTIVHQQIPVNKTQEERIKQAKVLADIFKKRAAKIDREGEFPYENFEYLKEQGFLALTVPKEYGGAGIDLYEFLLIQEIIAQGDAPTALSLGWHLGCILEAAERRHWKEESFAKLCQWIVHDNALINLAQSERATGSPSRGGIPTTTAIKEGNGWRINGVKSFTSMAVALDYSIVSVDVNQTGKKGFVLVDHKLEGVSVEETWDSISMRGTRSDDLILDQVWVESDALLVQEELNQPHPNGWYLQVPAVYIGIALSAKEYAVSFASTYRPSTLPGPISDVPDVRRKIGKMELELFNAREVLFSVARKWIEYPEKRAYMGSELAAVKYIATNSANRVVDLAMRIVGARSLSAESPLQRHFRDVRAGLHNPPTDDAIVYSLAKTVLD</sequence>
<dbReference type="Gene3D" id="2.40.110.10">
    <property type="entry name" value="Butyryl-CoA Dehydrogenase, subunit A, domain 2"/>
    <property type="match status" value="1"/>
</dbReference>
<keyword evidence="7" id="KW-1185">Reference proteome</keyword>
<evidence type="ECO:0000259" key="4">
    <source>
        <dbReference type="Pfam" id="PF02771"/>
    </source>
</evidence>
<keyword evidence="2" id="KW-0560">Oxidoreductase</keyword>
<dbReference type="EMBL" id="JACJHX010000002">
    <property type="protein sequence ID" value="MBA9025629.1"/>
    <property type="molecule type" value="Genomic_DNA"/>
</dbReference>
<evidence type="ECO:0000259" key="3">
    <source>
        <dbReference type="Pfam" id="PF02770"/>
    </source>
</evidence>
<gene>
    <name evidence="6" type="ORF">HNP81_000912</name>
</gene>
<proteinExistence type="predicted"/>
<dbReference type="InterPro" id="IPR006091">
    <property type="entry name" value="Acyl-CoA_Oxase/DH_mid-dom"/>
</dbReference>
<dbReference type="SUPFAM" id="SSF56645">
    <property type="entry name" value="Acyl-CoA dehydrogenase NM domain-like"/>
    <property type="match status" value="1"/>
</dbReference>
<dbReference type="Gene3D" id="1.10.540.10">
    <property type="entry name" value="Acyl-CoA dehydrogenase/oxidase, N-terminal domain"/>
    <property type="match status" value="1"/>
</dbReference>
<dbReference type="Gene3D" id="1.20.140.10">
    <property type="entry name" value="Butyryl-CoA Dehydrogenase, subunit A, domain 3"/>
    <property type="match status" value="1"/>
</dbReference>
<dbReference type="SUPFAM" id="SSF47203">
    <property type="entry name" value="Acyl-CoA dehydrogenase C-terminal domain-like"/>
    <property type="match status" value="1"/>
</dbReference>
<comment type="caution">
    <text evidence="6">The sequence shown here is derived from an EMBL/GenBank/DDBJ whole genome shotgun (WGS) entry which is preliminary data.</text>
</comment>
<dbReference type="InterPro" id="IPR009100">
    <property type="entry name" value="AcylCoA_DH/oxidase_NM_dom_sf"/>
</dbReference>
<evidence type="ECO:0000313" key="7">
    <source>
        <dbReference type="Proteomes" id="UP000626697"/>
    </source>
</evidence>
<feature type="domain" description="Acyl-CoA oxidase/dehydrogenase middle" evidence="3">
    <location>
        <begin position="128"/>
        <end position="221"/>
    </location>
</feature>
<dbReference type="Proteomes" id="UP000626697">
    <property type="component" value="Unassembled WGS sequence"/>
</dbReference>
<dbReference type="PIRSF" id="PIRSF016578">
    <property type="entry name" value="HsaA"/>
    <property type="match status" value="1"/>
</dbReference>
<dbReference type="Pfam" id="PF02770">
    <property type="entry name" value="Acyl-CoA_dh_M"/>
    <property type="match status" value="1"/>
</dbReference>